<reference evidence="3 4" key="1">
    <citation type="submission" date="2015-10" db="EMBL/GenBank/DDBJ databases">
        <title>Conservation of the essential genome among Caulobacter and Brevundimonas species.</title>
        <authorList>
            <person name="Scott D."/>
            <person name="Ely B."/>
        </authorList>
    </citation>
    <scope>NUCLEOTIDE SEQUENCE [LARGE SCALE GENOMIC DNA]</scope>
    <source>
        <strain evidence="3 4">CB4</strain>
    </source>
</reference>
<feature type="binding site" evidence="2">
    <location>
        <position position="60"/>
    </location>
    <ligand>
        <name>7-chloro-L-tryptophan</name>
        <dbReference type="ChEBI" id="CHEBI:58713"/>
    </ligand>
</feature>
<dbReference type="AlphaFoldDB" id="A0A0P0P3Z8"/>
<dbReference type="STRING" id="69395.AQ619_03595"/>
<keyword evidence="4" id="KW-1185">Reference proteome</keyword>
<feature type="binding site" evidence="2">
    <location>
        <position position="324"/>
    </location>
    <ligand>
        <name>L-tryptophan</name>
        <dbReference type="ChEBI" id="CHEBI:57912"/>
    </ligand>
</feature>
<dbReference type="EMBL" id="CP013002">
    <property type="protein sequence ID" value="ALL15192.1"/>
    <property type="molecule type" value="Genomic_DNA"/>
</dbReference>
<dbReference type="InterPro" id="IPR050816">
    <property type="entry name" value="Flavin-dep_Halogenase_NPB"/>
</dbReference>
<dbReference type="SUPFAM" id="SSF51905">
    <property type="entry name" value="FAD/NAD(P)-binding domain"/>
    <property type="match status" value="1"/>
</dbReference>
<gene>
    <name evidence="3" type="ORF">AQ619_03595</name>
</gene>
<dbReference type="Gene3D" id="3.50.50.60">
    <property type="entry name" value="FAD/NAD(P)-binding domain"/>
    <property type="match status" value="1"/>
</dbReference>
<keyword evidence="2" id="KW-0274">FAD</keyword>
<sequence length="479" mass="53768">MAAALLARALGRRCAITLVESAEIGTVGVGEATIPPIRGFNQTLGLNEAEFVRETKGTYKLGIEFRGWTRPGEAYFHPFGVYGTAPDPGYFHQYWLKLSGLGKAGALEDYSLCAQAARRGRFGQQSQDPRSPLSTFGSAFHFDAGLYARYLRTYAERLGVNRIEGKVVSVDQRGEDGFIEALRLDGDRRVAGDFFIDCSGFRGLLIEEALKTGYEDWSHWLPCDRAMAMPCTREGEPSPFTRSTAQAGGWIWNIPLQHRDGNGYVYSSRYIDDDTAEATLRASLGGTVLAEPNRLRFVTGRRRKAWNKNVLSLGLASGFIEPLESTSIHMIQAGLLKFLSAFPGKAWDPVQADDYNDRIQLDFERIRDFIVLHYHANQRDEPLWRDRREMVLPETLTRRLALFRACGRLSQHPEEMFTATSWQAVLEGQGIRPRTYDPLVDLHDIDRVATEFEQIRRELRQTAEAMSPHAAALPGLVSA</sequence>
<keyword evidence="2" id="KW-0285">Flavoprotein</keyword>
<evidence type="ECO:0000313" key="3">
    <source>
        <dbReference type="EMBL" id="ALL15192.1"/>
    </source>
</evidence>
<feature type="binding site" evidence="2">
    <location>
        <position position="328"/>
    </location>
    <ligand>
        <name>FAD</name>
        <dbReference type="ChEBI" id="CHEBI:57692"/>
    </ligand>
</feature>
<proteinExistence type="predicted"/>
<dbReference type="PANTHER" id="PTHR43747:SF4">
    <property type="entry name" value="FLAVIN-DEPENDENT TRYPTOPHAN HALOGENASE"/>
    <property type="match status" value="1"/>
</dbReference>
<dbReference type="Proteomes" id="UP000056905">
    <property type="component" value="Chromosome"/>
</dbReference>
<dbReference type="InterPro" id="IPR033856">
    <property type="entry name" value="Trp_halogen"/>
</dbReference>
<name>A0A0P0P3Z8_9CAUL</name>
<dbReference type="InterPro" id="IPR006905">
    <property type="entry name" value="Flavin_halogenase"/>
</dbReference>
<protein>
    <submittedName>
        <fullName evidence="3">Tryptophan halogenase</fullName>
    </submittedName>
</protein>
<dbReference type="Pfam" id="PF04820">
    <property type="entry name" value="Trp_halogenase"/>
    <property type="match status" value="1"/>
</dbReference>
<evidence type="ECO:0000313" key="4">
    <source>
        <dbReference type="Proteomes" id="UP000056905"/>
    </source>
</evidence>
<organism evidence="3 4">
    <name type="scientific">Caulobacter henricii</name>
    <dbReference type="NCBI Taxonomy" id="69395"/>
    <lineage>
        <taxon>Bacteria</taxon>
        <taxon>Pseudomonadati</taxon>
        <taxon>Pseudomonadota</taxon>
        <taxon>Alphaproteobacteria</taxon>
        <taxon>Caulobacterales</taxon>
        <taxon>Caulobacteraceae</taxon>
        <taxon>Caulobacter</taxon>
    </lineage>
</organism>
<dbReference type="PIRSF" id="PIRSF011396">
    <property type="entry name" value="Trp_halogenase"/>
    <property type="match status" value="1"/>
</dbReference>
<dbReference type="GO" id="GO:0004497">
    <property type="term" value="F:monooxygenase activity"/>
    <property type="evidence" value="ECO:0007669"/>
    <property type="project" value="InterPro"/>
</dbReference>
<evidence type="ECO:0000256" key="2">
    <source>
        <dbReference type="PIRSR" id="PIRSR011396-2"/>
    </source>
</evidence>
<feature type="active site" evidence="1">
    <location>
        <position position="60"/>
    </location>
</feature>
<dbReference type="OrthoDB" id="5695497at2"/>
<accession>A0A0P0P3Z8</accession>
<dbReference type="InterPro" id="IPR036188">
    <property type="entry name" value="FAD/NAD-bd_sf"/>
</dbReference>
<dbReference type="PANTHER" id="PTHR43747">
    <property type="entry name" value="FAD-BINDING PROTEIN"/>
    <property type="match status" value="1"/>
</dbReference>
<dbReference type="GO" id="GO:0000166">
    <property type="term" value="F:nucleotide binding"/>
    <property type="evidence" value="ECO:0007669"/>
    <property type="project" value="UniProtKB-KW"/>
</dbReference>
<feature type="binding site" evidence="2">
    <location>
        <position position="167"/>
    </location>
    <ligand>
        <name>FAD</name>
        <dbReference type="ChEBI" id="CHEBI:57692"/>
    </ligand>
</feature>
<evidence type="ECO:0000256" key="1">
    <source>
        <dbReference type="PIRSR" id="PIRSR011396-1"/>
    </source>
</evidence>
<keyword evidence="2" id="KW-0547">Nucleotide-binding</keyword>
<feature type="binding site" evidence="2">
    <location>
        <position position="315"/>
    </location>
    <ligand>
        <name>FAD</name>
        <dbReference type="ChEBI" id="CHEBI:57692"/>
    </ligand>
</feature>
<dbReference type="KEGG" id="chq:AQ619_03595"/>